<accession>A0ABQ9ES18</accession>
<feature type="repeat" description="ANK" evidence="3">
    <location>
        <begin position="136"/>
        <end position="168"/>
    </location>
</feature>
<feature type="repeat" description="ANK" evidence="3">
    <location>
        <begin position="301"/>
        <end position="333"/>
    </location>
</feature>
<feature type="repeat" description="ANK" evidence="3">
    <location>
        <begin position="103"/>
        <end position="135"/>
    </location>
</feature>
<dbReference type="InterPro" id="IPR036770">
    <property type="entry name" value="Ankyrin_rpt-contain_sf"/>
</dbReference>
<reference evidence="5 6" key="1">
    <citation type="submission" date="2022-12" db="EMBL/GenBank/DDBJ databases">
        <title>Chromosome-level genome of Tegillarca granosa.</title>
        <authorList>
            <person name="Kim J."/>
        </authorList>
    </citation>
    <scope>NUCLEOTIDE SEQUENCE [LARGE SCALE GENOMIC DNA]</scope>
    <source>
        <strain evidence="5">Teg-2019</strain>
        <tissue evidence="5">Adductor muscle</tissue>
    </source>
</reference>
<dbReference type="InterPro" id="IPR002110">
    <property type="entry name" value="Ankyrin_rpt"/>
</dbReference>
<feature type="repeat" description="ANK" evidence="3">
    <location>
        <begin position="412"/>
        <end position="444"/>
    </location>
</feature>
<dbReference type="SMART" id="SM00248">
    <property type="entry name" value="ANK"/>
    <property type="match status" value="13"/>
</dbReference>
<feature type="repeat" description="ANK" evidence="3">
    <location>
        <begin position="235"/>
        <end position="267"/>
    </location>
</feature>
<feature type="repeat" description="ANK" evidence="3">
    <location>
        <begin position="202"/>
        <end position="234"/>
    </location>
</feature>
<evidence type="ECO:0000256" key="2">
    <source>
        <dbReference type="ARBA" id="ARBA00023043"/>
    </source>
</evidence>
<dbReference type="Pfam" id="PF07525">
    <property type="entry name" value="SOCS_box"/>
    <property type="match status" value="1"/>
</dbReference>
<dbReference type="PROSITE" id="PS50297">
    <property type="entry name" value="ANK_REP_REGION"/>
    <property type="match status" value="9"/>
</dbReference>
<dbReference type="PANTHER" id="PTHR24166">
    <property type="entry name" value="ROLLING PEBBLES, ISOFORM B"/>
    <property type="match status" value="1"/>
</dbReference>
<dbReference type="PRINTS" id="PR01415">
    <property type="entry name" value="ANKYRIN"/>
</dbReference>
<dbReference type="Pfam" id="PF12796">
    <property type="entry name" value="Ank_2"/>
    <property type="match status" value="4"/>
</dbReference>
<feature type="repeat" description="ANK" evidence="3">
    <location>
        <begin position="334"/>
        <end position="366"/>
    </location>
</feature>
<feature type="repeat" description="ANK" evidence="3">
    <location>
        <begin position="169"/>
        <end position="201"/>
    </location>
</feature>
<proteinExistence type="predicted"/>
<feature type="non-terminal residue" evidence="5">
    <location>
        <position position="599"/>
    </location>
</feature>
<evidence type="ECO:0000256" key="1">
    <source>
        <dbReference type="ARBA" id="ARBA00022737"/>
    </source>
</evidence>
<name>A0ABQ9ES18_TEGGR</name>
<dbReference type="PROSITE" id="PS50088">
    <property type="entry name" value="ANK_REPEAT"/>
    <property type="match status" value="9"/>
</dbReference>
<comment type="caution">
    <text evidence="5">The sequence shown here is derived from an EMBL/GenBank/DDBJ whole genome shotgun (WGS) entry which is preliminary data.</text>
</comment>
<dbReference type="SUPFAM" id="SSF48403">
    <property type="entry name" value="Ankyrin repeat"/>
    <property type="match status" value="2"/>
</dbReference>
<dbReference type="PROSITE" id="PS50225">
    <property type="entry name" value="SOCS"/>
    <property type="match status" value="1"/>
</dbReference>
<evidence type="ECO:0000313" key="6">
    <source>
        <dbReference type="Proteomes" id="UP001217089"/>
    </source>
</evidence>
<evidence type="ECO:0000259" key="4">
    <source>
        <dbReference type="PROSITE" id="PS50225"/>
    </source>
</evidence>
<dbReference type="EMBL" id="JARBDR010000657">
    <property type="protein sequence ID" value="KAJ8308014.1"/>
    <property type="molecule type" value="Genomic_DNA"/>
</dbReference>
<gene>
    <name evidence="5" type="ORF">KUTeg_012888</name>
</gene>
<organism evidence="5 6">
    <name type="scientific">Tegillarca granosa</name>
    <name type="common">Malaysian cockle</name>
    <name type="synonym">Anadara granosa</name>
    <dbReference type="NCBI Taxonomy" id="220873"/>
    <lineage>
        <taxon>Eukaryota</taxon>
        <taxon>Metazoa</taxon>
        <taxon>Spiralia</taxon>
        <taxon>Lophotrochozoa</taxon>
        <taxon>Mollusca</taxon>
        <taxon>Bivalvia</taxon>
        <taxon>Autobranchia</taxon>
        <taxon>Pteriomorphia</taxon>
        <taxon>Arcoida</taxon>
        <taxon>Arcoidea</taxon>
        <taxon>Arcidae</taxon>
        <taxon>Tegillarca</taxon>
    </lineage>
</organism>
<evidence type="ECO:0000256" key="3">
    <source>
        <dbReference type="PROSITE-ProRule" id="PRU00023"/>
    </source>
</evidence>
<dbReference type="Gene3D" id="1.25.40.20">
    <property type="entry name" value="Ankyrin repeat-containing domain"/>
    <property type="match status" value="6"/>
</dbReference>
<sequence length="599" mass="65811">MAEGKVETSSLQEAVEADDLQQVKDIIRRKEYIAADLKNALFFACGSGKANCAALILEAGISPDIHNNDEFTPLTLAARGGHATVIEVLLRWDCNVALTGGPLNNTPLHYTANEGYTDCTRILVEAGSDINARNSRSDTPLILASSNGHLSLIKYLLEKHASVRRRGYHERTALHCATENGHLEICRLLLEAKADLEEEDTFGNTPLICSAEKGFIDVLKLFLTHGCDINRMSHSAATALHLAAQHGDLEICRLLLNNHAEIDAQDIRRFTPLMMAALNGHDHIIAFLHERKCNINMVAYNKRSALHLAAERGNLKCCRVLLKAGAHIDAQDSLGCSPIYNAAIKGNSSVVQFLIQNGADLTKLPNNGNSLLHYAASGGSIECCEELIKAGFDINAQNRDDAGSDPNYRGLHGMTALNEAVFYNSPQLVALLLEYGANADVEDDAGTLPLWFAVDGFSNETVKLLLNVNCKYNVQSSLSTYCGPCNAIEHAVHKRKEQVIAWLVSAYCEDAINILHHHVAKLEKMTNLDTKTLHLVKKLISCPCSLLEHCRKDIRKTLGKGTSVPEKIQSLNLPKTLKRYLNYSDMESENDTGKSRYLL</sequence>
<dbReference type="InterPro" id="IPR036036">
    <property type="entry name" value="SOCS_box-like_dom_sf"/>
</dbReference>
<dbReference type="SMART" id="SM00969">
    <property type="entry name" value="SOCS_box"/>
    <property type="match status" value="1"/>
</dbReference>
<dbReference type="Pfam" id="PF13637">
    <property type="entry name" value="Ank_4"/>
    <property type="match status" value="1"/>
</dbReference>
<dbReference type="Pfam" id="PF00023">
    <property type="entry name" value="Ank"/>
    <property type="match status" value="1"/>
</dbReference>
<dbReference type="CDD" id="cd03716">
    <property type="entry name" value="SOCS_ASB_like"/>
    <property type="match status" value="1"/>
</dbReference>
<feature type="repeat" description="ANK" evidence="3">
    <location>
        <begin position="367"/>
        <end position="399"/>
    </location>
</feature>
<keyword evidence="1" id="KW-0677">Repeat</keyword>
<dbReference type="Proteomes" id="UP001217089">
    <property type="component" value="Unassembled WGS sequence"/>
</dbReference>
<evidence type="ECO:0000313" key="5">
    <source>
        <dbReference type="EMBL" id="KAJ8308014.1"/>
    </source>
</evidence>
<keyword evidence="6" id="KW-1185">Reference proteome</keyword>
<dbReference type="PANTHER" id="PTHR24166:SF48">
    <property type="entry name" value="PROTEIN VAPYRIN"/>
    <property type="match status" value="1"/>
</dbReference>
<dbReference type="InterPro" id="IPR050889">
    <property type="entry name" value="Dendritic_Spine_Reg/Scaffold"/>
</dbReference>
<protein>
    <recommendedName>
        <fullName evidence="4">SOCS box domain-containing protein</fullName>
    </recommendedName>
</protein>
<dbReference type="SUPFAM" id="SSF158235">
    <property type="entry name" value="SOCS box-like"/>
    <property type="match status" value="1"/>
</dbReference>
<dbReference type="InterPro" id="IPR001496">
    <property type="entry name" value="SOCS_box"/>
</dbReference>
<dbReference type="Gene3D" id="1.10.750.20">
    <property type="entry name" value="SOCS box"/>
    <property type="match status" value="1"/>
</dbReference>
<feature type="domain" description="SOCS box" evidence="4">
    <location>
        <begin position="545"/>
        <end position="587"/>
    </location>
</feature>
<keyword evidence="2 3" id="KW-0040">ANK repeat</keyword>